<dbReference type="EMBL" id="CAKMRJ010003334">
    <property type="protein sequence ID" value="CAH1433867.1"/>
    <property type="molecule type" value="Genomic_DNA"/>
</dbReference>
<feature type="transmembrane region" description="Helical" evidence="2">
    <location>
        <begin position="15"/>
        <end position="38"/>
    </location>
</feature>
<dbReference type="Proteomes" id="UP001157418">
    <property type="component" value="Unassembled WGS sequence"/>
</dbReference>
<sequence>MCSSSDDRIWLELELNWRIVMATIIGFLGSAFGTVGGFGGDDIFVPMLTLIVGFDAKSAAALSKYSLFVNWRSKIWKYVERVINFDYGFVDRNPQAPSF</sequence>
<dbReference type="AlphaFoldDB" id="A0AAU9N507"/>
<evidence type="ECO:0000256" key="1">
    <source>
        <dbReference type="ARBA" id="ARBA00009142"/>
    </source>
</evidence>
<proteinExistence type="inferred from homology"/>
<keyword evidence="2" id="KW-0472">Membrane</keyword>
<name>A0AAU9N507_9ASTR</name>
<dbReference type="PANTHER" id="PTHR14255:SF57">
    <property type="entry name" value="TRANSMEMBRANE PROTEIN TAUE-LIKE PROTEIN-RELATED"/>
    <property type="match status" value="1"/>
</dbReference>
<organism evidence="3 4">
    <name type="scientific">Lactuca virosa</name>
    <dbReference type="NCBI Taxonomy" id="75947"/>
    <lineage>
        <taxon>Eukaryota</taxon>
        <taxon>Viridiplantae</taxon>
        <taxon>Streptophyta</taxon>
        <taxon>Embryophyta</taxon>
        <taxon>Tracheophyta</taxon>
        <taxon>Spermatophyta</taxon>
        <taxon>Magnoliopsida</taxon>
        <taxon>eudicotyledons</taxon>
        <taxon>Gunneridae</taxon>
        <taxon>Pentapetalae</taxon>
        <taxon>asterids</taxon>
        <taxon>campanulids</taxon>
        <taxon>Asterales</taxon>
        <taxon>Asteraceae</taxon>
        <taxon>Cichorioideae</taxon>
        <taxon>Cichorieae</taxon>
        <taxon>Lactucinae</taxon>
        <taxon>Lactuca</taxon>
    </lineage>
</organism>
<protein>
    <recommendedName>
        <fullName evidence="5">Sulfite exporter TauE/SafE family protein</fullName>
    </recommendedName>
</protein>
<evidence type="ECO:0008006" key="5">
    <source>
        <dbReference type="Google" id="ProtNLM"/>
    </source>
</evidence>
<dbReference type="PANTHER" id="PTHR14255">
    <property type="entry name" value="CEREBLON"/>
    <property type="match status" value="1"/>
</dbReference>
<keyword evidence="4" id="KW-1185">Reference proteome</keyword>
<evidence type="ECO:0000313" key="4">
    <source>
        <dbReference type="Proteomes" id="UP001157418"/>
    </source>
</evidence>
<reference evidence="3 4" key="1">
    <citation type="submission" date="2022-01" db="EMBL/GenBank/DDBJ databases">
        <authorList>
            <person name="Xiong W."/>
            <person name="Schranz E."/>
        </authorList>
    </citation>
    <scope>NUCLEOTIDE SEQUENCE [LARGE SCALE GENOMIC DNA]</scope>
</reference>
<comment type="caution">
    <text evidence="3">The sequence shown here is derived from an EMBL/GenBank/DDBJ whole genome shotgun (WGS) entry which is preliminary data.</text>
</comment>
<gene>
    <name evidence="3" type="ORF">LVIROSA_LOCUS20430</name>
</gene>
<dbReference type="GO" id="GO:0031464">
    <property type="term" value="C:Cul4A-RING E3 ubiquitin ligase complex"/>
    <property type="evidence" value="ECO:0007669"/>
    <property type="project" value="TreeGrafter"/>
</dbReference>
<evidence type="ECO:0000313" key="3">
    <source>
        <dbReference type="EMBL" id="CAH1433867.1"/>
    </source>
</evidence>
<keyword evidence="2" id="KW-0812">Transmembrane</keyword>
<dbReference type="GO" id="GO:0016567">
    <property type="term" value="P:protein ubiquitination"/>
    <property type="evidence" value="ECO:0007669"/>
    <property type="project" value="TreeGrafter"/>
</dbReference>
<accession>A0AAU9N507</accession>
<keyword evidence="2" id="KW-1133">Transmembrane helix</keyword>
<evidence type="ECO:0000256" key="2">
    <source>
        <dbReference type="SAM" id="Phobius"/>
    </source>
</evidence>
<comment type="similarity">
    <text evidence="1">Belongs to the 4-toluene sulfonate uptake permease (TSUP) (TC 2.A.102) family.</text>
</comment>